<gene>
    <name evidence="1" type="ORF">GOB84_17355</name>
</gene>
<name>A0ABX0KCV5_9PROT</name>
<protein>
    <submittedName>
        <fullName evidence="1">Phage portal protein</fullName>
    </submittedName>
</protein>
<proteinExistence type="predicted"/>
<accession>A0ABX0KCV5</accession>
<dbReference type="Proteomes" id="UP000615326">
    <property type="component" value="Unassembled WGS sequence"/>
</dbReference>
<dbReference type="EMBL" id="WOSW01000065">
    <property type="protein sequence ID" value="NHO34264.1"/>
    <property type="molecule type" value="Genomic_DNA"/>
</dbReference>
<reference evidence="1 2" key="1">
    <citation type="journal article" date="2020" name="Int. J. Syst. Evol. Microbiol.">
        <title>Novel acetic acid bacteria from cider fermentations: Acetobacter conturbans sp. nov. and Acetobacter fallax sp. nov.</title>
        <authorList>
            <person name="Sombolestani A.S."/>
            <person name="Cleenwerck I."/>
            <person name="Cnockaert M."/>
            <person name="Borremans W."/>
            <person name="Wieme A.D."/>
            <person name="De Vuyst L."/>
            <person name="Vandamme P."/>
        </authorList>
    </citation>
    <scope>NUCLEOTIDE SEQUENCE [LARGE SCALE GENOMIC DNA]</scope>
    <source>
        <strain evidence="1 2">LMG 1637</strain>
    </source>
</reference>
<evidence type="ECO:0000313" key="1">
    <source>
        <dbReference type="EMBL" id="NHO34264.1"/>
    </source>
</evidence>
<organism evidence="1 2">
    <name type="scientific">Acetobacter fallax</name>
    <dbReference type="NCBI Taxonomy" id="1737473"/>
    <lineage>
        <taxon>Bacteria</taxon>
        <taxon>Pseudomonadati</taxon>
        <taxon>Pseudomonadota</taxon>
        <taxon>Alphaproteobacteria</taxon>
        <taxon>Acetobacterales</taxon>
        <taxon>Acetobacteraceae</taxon>
        <taxon>Acetobacter</taxon>
    </lineage>
</organism>
<comment type="caution">
    <text evidence="1">The sequence shown here is derived from an EMBL/GenBank/DDBJ whole genome shotgun (WGS) entry which is preliminary data.</text>
</comment>
<keyword evidence="2" id="KW-1185">Reference proteome</keyword>
<sequence length="491" mass="54483">MFPSTFPRRTRNLLALERVLDGTLYDHIPYPFFKSCDTDGTYIPINRRRPSIRSHLCSTVVDDSASLLFSQSHWPTVVAKTEDGADDNEREHLIRNIISDLNLASVMEQAAVMGSVGSVAILVQAVDDDLVVEIKKTCFLEPTFSLFDSRRLIRVRERYVVDSDGLERAGFGEYPPGNYWFTRDFTENETVWYQPVKLESGQHTWDTLVKDEARSVEHGLGIVPIVWIKNLPGNDPGSPDGKCTFAAGIDAMIDADYLLSQTVRGLRYSADPTMVLSTDEYQLPGMMSPQMPKDASHAISLPQGGDAKLLEINGTGAAASLNMWEALRALALEAMHGNRAHGDRVTAAQSGRAMELMCLGLTWLTGRLRRSYGEYGLVSVLNLICRISQIVPDLNVAGKFYGPVRSGNISLVWPPWFEPTFGDMQTMANAVQAARSANAISIDTAIRMMRPATHVQHVGEEKNKITDDIKAHDERLKALDGQVQDRDPTEV</sequence>
<evidence type="ECO:0000313" key="2">
    <source>
        <dbReference type="Proteomes" id="UP000615326"/>
    </source>
</evidence>